<comment type="caution">
    <text evidence="1">The sequence shown here is derived from an EMBL/GenBank/DDBJ whole genome shotgun (WGS) entry which is preliminary data.</text>
</comment>
<sequence length="142" mass="14691">MRKPLLATKSVTLVHYIRRGTGSTSYTTVLSGVSCREVAAAGTGAQSGAGSGFAPKSNSEICIFPGHSTAAPQSTAEPSLDAASTFLDPAAFKAADEAARACHWTLAPEDKVTLPSGHVGTVTSVQDNRDGRCPHWYVEVSG</sequence>
<reference evidence="1 2" key="1">
    <citation type="submission" date="2024-03" db="EMBL/GenBank/DDBJ databases">
        <authorList>
            <person name="Plomp N."/>
            <person name="Harmsen H.J."/>
        </authorList>
    </citation>
    <scope>NUCLEOTIDE SEQUENCE [LARGE SCALE GENOMIC DNA]</scope>
    <source>
        <strain evidence="1 2">HTF-76H</strain>
    </source>
</reference>
<organism evidence="1 2">
    <name type="scientific">Faecalibacterium taiwanense</name>
    <dbReference type="NCBI Taxonomy" id="3030638"/>
    <lineage>
        <taxon>Bacteria</taxon>
        <taxon>Bacillati</taxon>
        <taxon>Bacillota</taxon>
        <taxon>Clostridia</taxon>
        <taxon>Eubacteriales</taxon>
        <taxon>Oscillospiraceae</taxon>
        <taxon>Faecalibacterium</taxon>
    </lineage>
</organism>
<gene>
    <name evidence="1" type="ORF">WF787_05130</name>
</gene>
<dbReference type="AlphaFoldDB" id="A0AB35XVV9"/>
<proteinExistence type="predicted"/>
<dbReference type="RefSeq" id="WP_337678962.1">
    <property type="nucleotide sequence ID" value="NZ_JBBFKB010000102.1"/>
</dbReference>
<keyword evidence="2" id="KW-1185">Reference proteome</keyword>
<protein>
    <submittedName>
        <fullName evidence="1">Uncharacterized protein</fullName>
    </submittedName>
</protein>
<dbReference type="Proteomes" id="UP001379600">
    <property type="component" value="Unassembled WGS sequence"/>
</dbReference>
<evidence type="ECO:0000313" key="1">
    <source>
        <dbReference type="EMBL" id="MEJ3690611.1"/>
    </source>
</evidence>
<dbReference type="EMBL" id="JBBFKC010000004">
    <property type="protein sequence ID" value="MEJ3690611.1"/>
    <property type="molecule type" value="Genomic_DNA"/>
</dbReference>
<name>A0AB35XVV9_9FIRM</name>
<accession>A0AB35XVV9</accession>
<dbReference type="PROSITE" id="PS51257">
    <property type="entry name" value="PROKAR_LIPOPROTEIN"/>
    <property type="match status" value="1"/>
</dbReference>
<evidence type="ECO:0000313" key="2">
    <source>
        <dbReference type="Proteomes" id="UP001379600"/>
    </source>
</evidence>